<dbReference type="Proteomes" id="UP001062846">
    <property type="component" value="Chromosome 12"/>
</dbReference>
<organism evidence="1 2">
    <name type="scientific">Rhododendron molle</name>
    <name type="common">Chinese azalea</name>
    <name type="synonym">Azalea mollis</name>
    <dbReference type="NCBI Taxonomy" id="49168"/>
    <lineage>
        <taxon>Eukaryota</taxon>
        <taxon>Viridiplantae</taxon>
        <taxon>Streptophyta</taxon>
        <taxon>Embryophyta</taxon>
        <taxon>Tracheophyta</taxon>
        <taxon>Spermatophyta</taxon>
        <taxon>Magnoliopsida</taxon>
        <taxon>eudicotyledons</taxon>
        <taxon>Gunneridae</taxon>
        <taxon>Pentapetalae</taxon>
        <taxon>asterids</taxon>
        <taxon>Ericales</taxon>
        <taxon>Ericaceae</taxon>
        <taxon>Ericoideae</taxon>
        <taxon>Rhodoreae</taxon>
        <taxon>Rhododendron</taxon>
    </lineage>
</organism>
<comment type="caution">
    <text evidence="1">The sequence shown here is derived from an EMBL/GenBank/DDBJ whole genome shotgun (WGS) entry which is preliminary data.</text>
</comment>
<protein>
    <submittedName>
        <fullName evidence="1">Uncharacterized protein</fullName>
    </submittedName>
</protein>
<proteinExistence type="predicted"/>
<accession>A0ACC0LKT9</accession>
<dbReference type="EMBL" id="CM046399">
    <property type="protein sequence ID" value="KAI8528773.1"/>
    <property type="molecule type" value="Genomic_DNA"/>
</dbReference>
<gene>
    <name evidence="1" type="ORF">RHMOL_Rhmol12G0173400</name>
</gene>
<evidence type="ECO:0000313" key="1">
    <source>
        <dbReference type="EMBL" id="KAI8528773.1"/>
    </source>
</evidence>
<evidence type="ECO:0000313" key="2">
    <source>
        <dbReference type="Proteomes" id="UP001062846"/>
    </source>
</evidence>
<sequence length="216" mass="22864">MDLTLVDLDGLLPSATIMVVSITASTTRGERLPEQVLQNTIDACDHSLALDSSRKMVLDFLETRMRRIAPNLSAIMGSAVVAKLMVTAGGLSPLANLPSCTVQLLGAKKTNLAGFSTATTSQFRVGYIEQVDIFQSAPPSLRMRTCRLLAGKSILAACIDSVRGHRTGKPTQGVLDNVCHGHVGKPTEGRLRALPADGLHEHDGSVWLVSPAGPAT</sequence>
<name>A0ACC0LKT9_RHOML</name>
<reference evidence="1" key="1">
    <citation type="submission" date="2022-02" db="EMBL/GenBank/DDBJ databases">
        <title>Plant Genome Project.</title>
        <authorList>
            <person name="Zhang R.-G."/>
        </authorList>
    </citation>
    <scope>NUCLEOTIDE SEQUENCE</scope>
    <source>
        <strain evidence="1">AT1</strain>
    </source>
</reference>
<keyword evidence="2" id="KW-1185">Reference proteome</keyword>